<dbReference type="PANTHER" id="PTHR46599">
    <property type="entry name" value="PIGGYBAC TRANSPOSABLE ELEMENT-DERIVED PROTEIN 4"/>
    <property type="match status" value="1"/>
</dbReference>
<evidence type="ECO:0000313" key="6">
    <source>
        <dbReference type="Proteomes" id="UP000251314"/>
    </source>
</evidence>
<evidence type="ECO:0000313" key="1">
    <source>
        <dbReference type="EMBL" id="KAG2858184.1"/>
    </source>
</evidence>
<proteinExistence type="predicted"/>
<evidence type="ECO:0000313" key="4">
    <source>
        <dbReference type="EMBL" id="KAG2981947.1"/>
    </source>
</evidence>
<dbReference type="EMBL" id="RCMK01000288">
    <property type="protein sequence ID" value="KAG2938363.1"/>
    <property type="molecule type" value="Genomic_DNA"/>
</dbReference>
<dbReference type="EMBL" id="RCMI01000275">
    <property type="protein sequence ID" value="KAG2920603.1"/>
    <property type="molecule type" value="Genomic_DNA"/>
</dbReference>
<dbReference type="VEuPathDB" id="FungiDB:PC110_g7856"/>
<dbReference type="Proteomes" id="UP000736787">
    <property type="component" value="Unassembled WGS sequence"/>
</dbReference>
<gene>
    <name evidence="5" type="ORF">PC110_g7856</name>
    <name evidence="1" type="ORF">PC113_g10024</name>
    <name evidence="2" type="ORF">PC115_g9756</name>
    <name evidence="3" type="ORF">PC117_g11268</name>
    <name evidence="4" type="ORF">PC118_g10280</name>
</gene>
<dbReference type="AlphaFoldDB" id="A0A329SIB4"/>
<organism evidence="5 6">
    <name type="scientific">Phytophthora cactorum</name>
    <dbReference type="NCBI Taxonomy" id="29920"/>
    <lineage>
        <taxon>Eukaryota</taxon>
        <taxon>Sar</taxon>
        <taxon>Stramenopiles</taxon>
        <taxon>Oomycota</taxon>
        <taxon>Peronosporomycetes</taxon>
        <taxon>Peronosporales</taxon>
        <taxon>Peronosporaceae</taxon>
        <taxon>Phytophthora</taxon>
    </lineage>
</organism>
<comment type="caution">
    <text evidence="5">The sequence shown here is derived from an EMBL/GenBank/DDBJ whole genome shotgun (WGS) entry which is preliminary data.</text>
</comment>
<dbReference type="EMBL" id="RCML01000293">
    <property type="protein sequence ID" value="KAG2981947.1"/>
    <property type="molecule type" value="Genomic_DNA"/>
</dbReference>
<dbReference type="PANTHER" id="PTHR46599:SF3">
    <property type="entry name" value="PIGGYBAC TRANSPOSABLE ELEMENT-DERIVED PROTEIN 4"/>
    <property type="match status" value="1"/>
</dbReference>
<reference evidence="5 6" key="1">
    <citation type="submission" date="2018-01" db="EMBL/GenBank/DDBJ databases">
        <title>Draft genome of the strawberry crown rot pathogen Phytophthora cactorum.</title>
        <authorList>
            <person name="Armitage A.D."/>
            <person name="Lysoe E."/>
            <person name="Nellist C.F."/>
            <person name="Harrison R.J."/>
            <person name="Brurberg M.B."/>
        </authorList>
    </citation>
    <scope>NUCLEOTIDE SEQUENCE [LARGE SCALE GENOMIC DNA]</scope>
    <source>
        <strain evidence="5 6">10300</strain>
    </source>
</reference>
<dbReference type="Proteomes" id="UP000774804">
    <property type="component" value="Unassembled WGS sequence"/>
</dbReference>
<sequence length="141" mass="16109">MKSSPPESSKITTNSWGGVDVHDQLRLQRYSIQRAVTFRKYYKGHMLGLIAIAIVNCNIVHKAYHQSKSTRLLTHVKFIKHLHKELCQLQEADMYEANTFGQKSAAAAVEALNTASCIHIAELLDLWRDEETQLKRSRRAC</sequence>
<evidence type="ECO:0008006" key="7">
    <source>
        <dbReference type="Google" id="ProtNLM"/>
    </source>
</evidence>
<evidence type="ECO:0000313" key="5">
    <source>
        <dbReference type="EMBL" id="RAW35856.1"/>
    </source>
</evidence>
<accession>A0A329SIB4</accession>
<name>A0A329SIB4_9STRA</name>
<dbReference type="Proteomes" id="UP000251314">
    <property type="component" value="Unassembled WGS sequence"/>
</dbReference>
<keyword evidence="6" id="KW-1185">Reference proteome</keyword>
<dbReference type="Proteomes" id="UP000697107">
    <property type="component" value="Unassembled WGS sequence"/>
</dbReference>
<dbReference type="OrthoDB" id="89406at2759"/>
<evidence type="ECO:0000313" key="3">
    <source>
        <dbReference type="EMBL" id="KAG2938363.1"/>
    </source>
</evidence>
<dbReference type="EMBL" id="MJFZ01000156">
    <property type="protein sequence ID" value="RAW35856.1"/>
    <property type="molecule type" value="Genomic_DNA"/>
</dbReference>
<protein>
    <recommendedName>
        <fullName evidence="7">PiggyBac transposable element-derived protein domain-containing protein</fullName>
    </recommendedName>
</protein>
<evidence type="ECO:0000313" key="2">
    <source>
        <dbReference type="EMBL" id="KAG2920603.1"/>
    </source>
</evidence>
<dbReference type="Proteomes" id="UP000735874">
    <property type="component" value="Unassembled WGS sequence"/>
</dbReference>
<reference evidence="1" key="2">
    <citation type="submission" date="2018-10" db="EMBL/GenBank/DDBJ databases">
        <title>Effector identification in a new, highly contiguous assembly of the strawberry crown rot pathogen Phytophthora cactorum.</title>
        <authorList>
            <person name="Armitage A.D."/>
            <person name="Nellist C.F."/>
            <person name="Bates H."/>
            <person name="Vickerstaff R.J."/>
            <person name="Harrison R.J."/>
        </authorList>
    </citation>
    <scope>NUCLEOTIDE SEQUENCE</scope>
    <source>
        <strain evidence="1">15-7</strain>
        <strain evidence="2">4032</strain>
        <strain evidence="3">4040</strain>
        <strain evidence="4">P415</strain>
    </source>
</reference>
<dbReference type="EMBL" id="RCMG01000261">
    <property type="protein sequence ID" value="KAG2858184.1"/>
    <property type="molecule type" value="Genomic_DNA"/>
</dbReference>